<evidence type="ECO:0000256" key="5">
    <source>
        <dbReference type="ARBA" id="ARBA00022490"/>
    </source>
</evidence>
<dbReference type="GO" id="GO:0045905">
    <property type="term" value="P:positive regulation of translational termination"/>
    <property type="evidence" value="ECO:0007669"/>
    <property type="project" value="InterPro"/>
</dbReference>
<dbReference type="InterPro" id="IPR022847">
    <property type="entry name" value="Transl_elong_IF5A_arc"/>
</dbReference>
<organism evidence="13">
    <name type="scientific">Thermosphaera aggregans</name>
    <dbReference type="NCBI Taxonomy" id="54254"/>
    <lineage>
        <taxon>Archaea</taxon>
        <taxon>Thermoproteota</taxon>
        <taxon>Thermoprotei</taxon>
        <taxon>Desulfurococcales</taxon>
        <taxon>Desulfurococcaceae</taxon>
        <taxon>Thermosphaera</taxon>
    </lineage>
</organism>
<dbReference type="Gene3D" id="2.30.30.30">
    <property type="match status" value="1"/>
</dbReference>
<dbReference type="SUPFAM" id="SSF50104">
    <property type="entry name" value="Translation proteins SH3-like domain"/>
    <property type="match status" value="1"/>
</dbReference>
<evidence type="ECO:0000256" key="1">
    <source>
        <dbReference type="ARBA" id="ARBA00003980"/>
    </source>
</evidence>
<dbReference type="PROSITE" id="PS00302">
    <property type="entry name" value="IF5A_HYPUSINE"/>
    <property type="match status" value="1"/>
</dbReference>
<keyword evidence="6 11" id="KW-0396">Initiation factor</keyword>
<dbReference type="EMBL" id="DSJT01000011">
    <property type="protein sequence ID" value="HEF87172.1"/>
    <property type="molecule type" value="Genomic_DNA"/>
</dbReference>
<dbReference type="Pfam" id="PF21485">
    <property type="entry name" value="IF5A-like_N"/>
    <property type="match status" value="1"/>
</dbReference>
<feature type="modified residue" description="Hypusine" evidence="11">
    <location>
        <position position="36"/>
    </location>
</feature>
<evidence type="ECO:0000256" key="9">
    <source>
        <dbReference type="ARBA" id="ARBA00032030"/>
    </source>
</evidence>
<dbReference type="Gene3D" id="2.40.50.140">
    <property type="entry name" value="Nucleic acid-binding proteins"/>
    <property type="match status" value="1"/>
</dbReference>
<dbReference type="InterPro" id="IPR019769">
    <property type="entry name" value="Trans_elong_IF5A_hypusine_site"/>
</dbReference>
<evidence type="ECO:0000256" key="11">
    <source>
        <dbReference type="HAMAP-Rule" id="MF_00085"/>
    </source>
</evidence>
<evidence type="ECO:0000259" key="12">
    <source>
        <dbReference type="SMART" id="SM01376"/>
    </source>
</evidence>
<keyword evidence="8 11" id="KW-0385">Hypusine</keyword>
<dbReference type="SMART" id="SM01376">
    <property type="entry name" value="eIF-5a"/>
    <property type="match status" value="1"/>
</dbReference>
<dbReference type="Pfam" id="PF01287">
    <property type="entry name" value="eIF-5a"/>
    <property type="match status" value="1"/>
</dbReference>
<dbReference type="GO" id="GO:0043022">
    <property type="term" value="F:ribosome binding"/>
    <property type="evidence" value="ECO:0007669"/>
    <property type="project" value="InterPro"/>
</dbReference>
<protein>
    <recommendedName>
        <fullName evidence="4 11">Translation initiation factor 5A</fullName>
    </recommendedName>
    <alternativeName>
        <fullName evidence="10 11">Hypusine-containing protein</fullName>
    </alternativeName>
    <alternativeName>
        <fullName evidence="9 11">eIF-5A</fullName>
    </alternativeName>
</protein>
<proteinExistence type="inferred from homology"/>
<evidence type="ECO:0000256" key="10">
    <source>
        <dbReference type="ARBA" id="ARBA00032163"/>
    </source>
</evidence>
<feature type="domain" description="Translation initiation factor 5A C-terminal" evidence="12">
    <location>
        <begin position="69"/>
        <end position="132"/>
    </location>
</feature>
<evidence type="ECO:0000256" key="4">
    <source>
        <dbReference type="ARBA" id="ARBA00016327"/>
    </source>
</evidence>
<dbReference type="OrthoDB" id="23689at2157"/>
<dbReference type="InterPro" id="IPR012340">
    <property type="entry name" value="NA-bd_OB-fold"/>
</dbReference>
<dbReference type="InterPro" id="IPR008991">
    <property type="entry name" value="Translation_prot_SH3-like_sf"/>
</dbReference>
<accession>A0A7C2BK76</accession>
<sequence length="132" mass="14702">MSKNYETLGNLKPGSFIIIDGEPCRIVEISKAKTGKHGSAKANVVAISLFTGNKKTLVAPADSQVEVPIIDKRVGQIIADMGEQFQLMDMESFETFEVDKSSIEEDLRAKLKQGSEVEYWVVMGKRLIIRLR</sequence>
<comment type="caution">
    <text evidence="13">The sequence shown here is derived from an EMBL/GenBank/DDBJ whole genome shotgun (WGS) entry which is preliminary data.</text>
</comment>
<dbReference type="PANTHER" id="PTHR11673">
    <property type="entry name" value="TRANSLATION INITIATION FACTOR 5A FAMILY MEMBER"/>
    <property type="match status" value="1"/>
</dbReference>
<comment type="subcellular location">
    <subcellularLocation>
        <location evidence="2 11">Cytoplasm</location>
    </subcellularLocation>
</comment>
<dbReference type="InterPro" id="IPR020189">
    <property type="entry name" value="IF5A_C"/>
</dbReference>
<dbReference type="GO" id="GO:0005737">
    <property type="term" value="C:cytoplasm"/>
    <property type="evidence" value="ECO:0007669"/>
    <property type="project" value="UniProtKB-SubCell"/>
</dbReference>
<dbReference type="GO" id="GO:0003743">
    <property type="term" value="F:translation initiation factor activity"/>
    <property type="evidence" value="ECO:0007669"/>
    <property type="project" value="UniProtKB-UniRule"/>
</dbReference>
<dbReference type="CDD" id="cd04467">
    <property type="entry name" value="S1_aIF5A"/>
    <property type="match status" value="1"/>
</dbReference>
<dbReference type="HAMAP" id="MF_00085">
    <property type="entry name" value="eIF_5A"/>
    <property type="match status" value="1"/>
</dbReference>
<comment type="function">
    <text evidence="1 11">Functions by promoting the formation of the first peptide bond.</text>
</comment>
<evidence type="ECO:0000256" key="6">
    <source>
        <dbReference type="ARBA" id="ARBA00022540"/>
    </source>
</evidence>
<evidence type="ECO:0000256" key="7">
    <source>
        <dbReference type="ARBA" id="ARBA00022917"/>
    </source>
</evidence>
<keyword evidence="5 11" id="KW-0963">Cytoplasm</keyword>
<evidence type="ECO:0000256" key="3">
    <source>
        <dbReference type="ARBA" id="ARBA00006016"/>
    </source>
</evidence>
<dbReference type="SUPFAM" id="SSF50249">
    <property type="entry name" value="Nucleic acid-binding proteins"/>
    <property type="match status" value="1"/>
</dbReference>
<gene>
    <name evidence="11" type="primary">eif5a</name>
    <name evidence="13" type="ORF">ENP55_02525</name>
</gene>
<keyword evidence="7 11" id="KW-0648">Protein biosynthesis</keyword>
<dbReference type="GO" id="GO:0045901">
    <property type="term" value="P:positive regulation of translational elongation"/>
    <property type="evidence" value="ECO:0007669"/>
    <property type="project" value="InterPro"/>
</dbReference>
<reference evidence="13" key="1">
    <citation type="journal article" date="2020" name="mSystems">
        <title>Genome- and Community-Level Interaction Insights into Carbon Utilization and Element Cycling Functions of Hydrothermarchaeota in Hydrothermal Sediment.</title>
        <authorList>
            <person name="Zhou Z."/>
            <person name="Liu Y."/>
            <person name="Xu W."/>
            <person name="Pan J."/>
            <person name="Luo Z.H."/>
            <person name="Li M."/>
        </authorList>
    </citation>
    <scope>NUCLEOTIDE SEQUENCE [LARGE SCALE GENOMIC DNA]</scope>
    <source>
        <strain evidence="13">SpSt-23</strain>
    </source>
</reference>
<evidence type="ECO:0000256" key="2">
    <source>
        <dbReference type="ARBA" id="ARBA00004496"/>
    </source>
</evidence>
<comment type="similarity">
    <text evidence="3 11">Belongs to the eIF-5A family.</text>
</comment>
<dbReference type="InterPro" id="IPR001884">
    <property type="entry name" value="IF5A-like"/>
</dbReference>
<dbReference type="NCBIfam" id="TIGR00037">
    <property type="entry name" value="eIF_5A"/>
    <property type="match status" value="1"/>
</dbReference>
<dbReference type="PIRSF" id="PIRSF003025">
    <property type="entry name" value="eIF5A"/>
    <property type="match status" value="1"/>
</dbReference>
<dbReference type="InterPro" id="IPR014722">
    <property type="entry name" value="Rib_uL2_dom2"/>
</dbReference>
<evidence type="ECO:0000256" key="8">
    <source>
        <dbReference type="ARBA" id="ARBA00023071"/>
    </source>
</evidence>
<dbReference type="GO" id="GO:0003723">
    <property type="term" value="F:RNA binding"/>
    <property type="evidence" value="ECO:0007669"/>
    <property type="project" value="InterPro"/>
</dbReference>
<dbReference type="AlphaFoldDB" id="A0A7C2BK76"/>
<dbReference type="GO" id="GO:0003746">
    <property type="term" value="F:translation elongation factor activity"/>
    <property type="evidence" value="ECO:0007669"/>
    <property type="project" value="InterPro"/>
</dbReference>
<dbReference type="KEGG" id="tcs:IMZ38_03750"/>
<dbReference type="InterPro" id="IPR048670">
    <property type="entry name" value="IF5A-like_N"/>
</dbReference>
<name>A0A7C2BK76_9CREN</name>
<evidence type="ECO:0000313" key="13">
    <source>
        <dbReference type="EMBL" id="HEF87172.1"/>
    </source>
</evidence>
<dbReference type="NCBIfam" id="NF003076">
    <property type="entry name" value="PRK03999.1"/>
    <property type="match status" value="1"/>
</dbReference>